<evidence type="ECO:0000313" key="1">
    <source>
        <dbReference type="EMBL" id="SVB66924.1"/>
    </source>
</evidence>
<reference evidence="1" key="1">
    <citation type="submission" date="2018-05" db="EMBL/GenBank/DDBJ databases">
        <authorList>
            <person name="Lanie J.A."/>
            <person name="Ng W.-L."/>
            <person name="Kazmierczak K.M."/>
            <person name="Andrzejewski T.M."/>
            <person name="Davidsen T.M."/>
            <person name="Wayne K.J."/>
            <person name="Tettelin H."/>
            <person name="Glass J.I."/>
            <person name="Rusch D."/>
            <person name="Podicherti R."/>
            <person name="Tsui H.-C.T."/>
            <person name="Winkler M.E."/>
        </authorList>
    </citation>
    <scope>NUCLEOTIDE SEQUENCE</scope>
</reference>
<dbReference type="EMBL" id="UINC01052052">
    <property type="protein sequence ID" value="SVB66924.1"/>
    <property type="molecule type" value="Genomic_DNA"/>
</dbReference>
<organism evidence="1">
    <name type="scientific">marine metagenome</name>
    <dbReference type="NCBI Taxonomy" id="408172"/>
    <lineage>
        <taxon>unclassified sequences</taxon>
        <taxon>metagenomes</taxon>
        <taxon>ecological metagenomes</taxon>
    </lineage>
</organism>
<sequence length="42" mass="4998">MSKVKNILFIMADQLRWDYFSCYGHLHLKTPNINDSVKKGVW</sequence>
<dbReference type="AlphaFoldDB" id="A0A382FX02"/>
<dbReference type="InterPro" id="IPR017850">
    <property type="entry name" value="Alkaline_phosphatase_core_sf"/>
</dbReference>
<dbReference type="Gene3D" id="3.40.720.10">
    <property type="entry name" value="Alkaline Phosphatase, subunit A"/>
    <property type="match status" value="1"/>
</dbReference>
<name>A0A382FX02_9ZZZZ</name>
<gene>
    <name evidence="1" type="ORF">METZ01_LOCUS219778</name>
</gene>
<dbReference type="SUPFAM" id="SSF53649">
    <property type="entry name" value="Alkaline phosphatase-like"/>
    <property type="match status" value="1"/>
</dbReference>
<proteinExistence type="predicted"/>
<accession>A0A382FX02</accession>
<protein>
    <submittedName>
        <fullName evidence="1">Uncharacterized protein</fullName>
    </submittedName>
</protein>